<proteinExistence type="predicted"/>
<organism evidence="1 2">
    <name type="scientific">Thelephora ganbajun</name>
    <name type="common">Ganba fungus</name>
    <dbReference type="NCBI Taxonomy" id="370292"/>
    <lineage>
        <taxon>Eukaryota</taxon>
        <taxon>Fungi</taxon>
        <taxon>Dikarya</taxon>
        <taxon>Basidiomycota</taxon>
        <taxon>Agaricomycotina</taxon>
        <taxon>Agaricomycetes</taxon>
        <taxon>Thelephorales</taxon>
        <taxon>Thelephoraceae</taxon>
        <taxon>Thelephora</taxon>
    </lineage>
</organism>
<reference evidence="1" key="1">
    <citation type="submission" date="2019-10" db="EMBL/GenBank/DDBJ databases">
        <authorList>
            <consortium name="DOE Joint Genome Institute"/>
            <person name="Kuo A."/>
            <person name="Miyauchi S."/>
            <person name="Kiss E."/>
            <person name="Drula E."/>
            <person name="Kohler A."/>
            <person name="Sanchez-Garcia M."/>
            <person name="Andreopoulos B."/>
            <person name="Barry K.W."/>
            <person name="Bonito G."/>
            <person name="Buee M."/>
            <person name="Carver A."/>
            <person name="Chen C."/>
            <person name="Cichocki N."/>
            <person name="Clum A."/>
            <person name="Culley D."/>
            <person name="Crous P.W."/>
            <person name="Fauchery L."/>
            <person name="Girlanda M."/>
            <person name="Hayes R."/>
            <person name="Keri Z."/>
            <person name="Labutti K."/>
            <person name="Lipzen A."/>
            <person name="Lombard V."/>
            <person name="Magnuson J."/>
            <person name="Maillard F."/>
            <person name="Morin E."/>
            <person name="Murat C."/>
            <person name="Nolan M."/>
            <person name="Ohm R."/>
            <person name="Pangilinan J."/>
            <person name="Pereira M."/>
            <person name="Perotto S."/>
            <person name="Peter M."/>
            <person name="Riley R."/>
            <person name="Sitrit Y."/>
            <person name="Stielow B."/>
            <person name="Szollosi G."/>
            <person name="Zifcakova L."/>
            <person name="Stursova M."/>
            <person name="Spatafora J.W."/>
            <person name="Tedersoo L."/>
            <person name="Vaario L.-M."/>
            <person name="Yamada A."/>
            <person name="Yan M."/>
            <person name="Wang P."/>
            <person name="Xu J."/>
            <person name="Bruns T."/>
            <person name="Baldrian P."/>
            <person name="Vilgalys R."/>
            <person name="Henrissat B."/>
            <person name="Grigoriev I.V."/>
            <person name="Hibbett D."/>
            <person name="Nagy L.G."/>
            <person name="Martin F.M."/>
        </authorList>
    </citation>
    <scope>NUCLEOTIDE SEQUENCE</scope>
    <source>
        <strain evidence="1">P2</strain>
    </source>
</reference>
<reference evidence="1" key="2">
    <citation type="journal article" date="2020" name="Nat. Commun.">
        <title>Large-scale genome sequencing of mycorrhizal fungi provides insights into the early evolution of symbiotic traits.</title>
        <authorList>
            <person name="Miyauchi S."/>
            <person name="Kiss E."/>
            <person name="Kuo A."/>
            <person name="Drula E."/>
            <person name="Kohler A."/>
            <person name="Sanchez-Garcia M."/>
            <person name="Morin E."/>
            <person name="Andreopoulos B."/>
            <person name="Barry K.W."/>
            <person name="Bonito G."/>
            <person name="Buee M."/>
            <person name="Carver A."/>
            <person name="Chen C."/>
            <person name="Cichocki N."/>
            <person name="Clum A."/>
            <person name="Culley D."/>
            <person name="Crous P.W."/>
            <person name="Fauchery L."/>
            <person name="Girlanda M."/>
            <person name="Hayes R.D."/>
            <person name="Keri Z."/>
            <person name="LaButti K."/>
            <person name="Lipzen A."/>
            <person name="Lombard V."/>
            <person name="Magnuson J."/>
            <person name="Maillard F."/>
            <person name="Murat C."/>
            <person name="Nolan M."/>
            <person name="Ohm R.A."/>
            <person name="Pangilinan J."/>
            <person name="Pereira M.F."/>
            <person name="Perotto S."/>
            <person name="Peter M."/>
            <person name="Pfister S."/>
            <person name="Riley R."/>
            <person name="Sitrit Y."/>
            <person name="Stielow J.B."/>
            <person name="Szollosi G."/>
            <person name="Zifcakova L."/>
            <person name="Stursova M."/>
            <person name="Spatafora J.W."/>
            <person name="Tedersoo L."/>
            <person name="Vaario L.M."/>
            <person name="Yamada A."/>
            <person name="Yan M."/>
            <person name="Wang P."/>
            <person name="Xu J."/>
            <person name="Bruns T."/>
            <person name="Baldrian P."/>
            <person name="Vilgalys R."/>
            <person name="Dunand C."/>
            <person name="Henrissat B."/>
            <person name="Grigoriev I.V."/>
            <person name="Hibbett D."/>
            <person name="Nagy L.G."/>
            <person name="Martin F.M."/>
        </authorList>
    </citation>
    <scope>NUCLEOTIDE SEQUENCE</scope>
    <source>
        <strain evidence="1">P2</strain>
    </source>
</reference>
<gene>
    <name evidence="1" type="ORF">BDM02DRAFT_3090907</name>
</gene>
<dbReference type="Proteomes" id="UP000886501">
    <property type="component" value="Unassembled WGS sequence"/>
</dbReference>
<evidence type="ECO:0000313" key="1">
    <source>
        <dbReference type="EMBL" id="KAF9651556.1"/>
    </source>
</evidence>
<name>A0ACB6ZQZ1_THEGA</name>
<keyword evidence="2" id="KW-1185">Reference proteome</keyword>
<evidence type="ECO:0000313" key="2">
    <source>
        <dbReference type="Proteomes" id="UP000886501"/>
    </source>
</evidence>
<dbReference type="EMBL" id="MU117974">
    <property type="protein sequence ID" value="KAF9651556.1"/>
    <property type="molecule type" value="Genomic_DNA"/>
</dbReference>
<comment type="caution">
    <text evidence="1">The sequence shown here is derived from an EMBL/GenBank/DDBJ whole genome shotgun (WGS) entry which is preliminary data.</text>
</comment>
<accession>A0ACB6ZQZ1</accession>
<sequence>MTTPTEQCPTDDLNTLIVSKSSIEDEIESQATILRANNSTLDSPLTDGDGFPRADIDIWAVRHARVRIIRLRNDLSSLVDKIAMALERVYTSRSAGAEADAETSLSSLLPFARVDAVAPHGPAQLAGLRPGDLIIKFGPLTAGNVNGSLQSVAQQVERSENRPILLSVSRDNQIISMRLTPQRGWGGRGMVGCVTFFFPWPTLDRKPGVISYYTQHFRNHRSETSIMSPSSTSASPISTSLLSLSPSTTSLGPEAIMTLRLPRFRPLVLVSYSRYSLARPALLRYALTIAPHFVWGRTVNTMPFGVFTERSVSLKVSSAVSPIPPVSELSSPLSSPSPVVARDSEEAPNRLSLRSS</sequence>
<protein>
    <submittedName>
        <fullName evidence="1">Uncharacterized protein</fullName>
    </submittedName>
</protein>